<evidence type="ECO:0000256" key="1">
    <source>
        <dbReference type="SAM" id="SignalP"/>
    </source>
</evidence>
<dbReference type="AlphaFoldDB" id="A0AAX4HNI5"/>
<accession>A0AAX4HNI5</accession>
<feature type="chain" id="PRO_5043511715" evidence="1">
    <location>
        <begin position="19"/>
        <end position="114"/>
    </location>
</feature>
<dbReference type="RefSeq" id="WP_321394053.1">
    <property type="nucleotide sequence ID" value="NZ_CP139487.1"/>
</dbReference>
<feature type="signal peptide" evidence="1">
    <location>
        <begin position="1"/>
        <end position="18"/>
    </location>
</feature>
<gene>
    <name evidence="2" type="ORF">SOO65_18705</name>
</gene>
<dbReference type="KEGG" id="psti:SOO65_18705"/>
<evidence type="ECO:0000313" key="3">
    <source>
        <dbReference type="Proteomes" id="UP001324634"/>
    </source>
</evidence>
<name>A0AAX4HNI5_9BACT</name>
<organism evidence="2 3">
    <name type="scientific">Peredibacter starrii</name>
    <dbReference type="NCBI Taxonomy" id="28202"/>
    <lineage>
        <taxon>Bacteria</taxon>
        <taxon>Pseudomonadati</taxon>
        <taxon>Bdellovibrionota</taxon>
        <taxon>Bacteriovoracia</taxon>
        <taxon>Bacteriovoracales</taxon>
        <taxon>Bacteriovoracaceae</taxon>
        <taxon>Peredibacter</taxon>
    </lineage>
</organism>
<reference evidence="2 3" key="1">
    <citation type="submission" date="2023-11" db="EMBL/GenBank/DDBJ databases">
        <title>Peredibacter starrii A3.12.</title>
        <authorList>
            <person name="Mitchell R.J."/>
        </authorList>
    </citation>
    <scope>NUCLEOTIDE SEQUENCE [LARGE SCALE GENOMIC DNA]</scope>
    <source>
        <strain evidence="2 3">A3.12</strain>
    </source>
</reference>
<sequence length="114" mass="12849">MKLLIAAVFALTSTVSFASLRHTGYEARHIAKIEKAIEKNCGKMLGLDLISKFEKVVRVDQGIRDVYYVTVLRGVQNNIGYNVKVKSSYADMYDHTEQDWGYYSVESVDCSSAE</sequence>
<protein>
    <submittedName>
        <fullName evidence="2">Uncharacterized protein</fullName>
    </submittedName>
</protein>
<keyword evidence="3" id="KW-1185">Reference proteome</keyword>
<dbReference type="Proteomes" id="UP001324634">
    <property type="component" value="Chromosome"/>
</dbReference>
<dbReference type="EMBL" id="CP139487">
    <property type="protein sequence ID" value="WPU64727.1"/>
    <property type="molecule type" value="Genomic_DNA"/>
</dbReference>
<evidence type="ECO:0000313" key="2">
    <source>
        <dbReference type="EMBL" id="WPU64727.1"/>
    </source>
</evidence>
<keyword evidence="1" id="KW-0732">Signal</keyword>
<proteinExistence type="predicted"/>